<sequence>VTHRDYRRPCCSTKGKCKRFLQEFYSEDDNGKKVFKYGAQLVALAHREQVSIFVDLDDVAEEDPELVESICENAKRYTGLFADAIHELLPEYKERDIVAKDSLDVYIEHRLMMEQRGRDPADTRDARNQYPPELMRRL</sequence>
<feature type="compositionally biased region" description="Basic and acidic residues" evidence="1">
    <location>
        <begin position="116"/>
        <end position="127"/>
    </location>
</feature>
<dbReference type="Ensembl" id="ENSGACT00000072497.1">
    <property type="protein sequence ID" value="ENSGACP00000044154.1"/>
    <property type="gene ID" value="ENSGACG00000016398.2"/>
</dbReference>
<evidence type="ECO:0000313" key="4">
    <source>
        <dbReference type="Proteomes" id="UP000007635"/>
    </source>
</evidence>
<feature type="domain" description="MCM N-terminal" evidence="2">
    <location>
        <begin position="16"/>
        <end position="100"/>
    </location>
</feature>
<dbReference type="Pfam" id="PF14551">
    <property type="entry name" value="MCM_N"/>
    <property type="match status" value="1"/>
</dbReference>
<keyword evidence="4" id="KW-1185">Reference proteome</keyword>
<feature type="region of interest" description="Disordered" evidence="1">
    <location>
        <begin position="116"/>
        <end position="138"/>
    </location>
</feature>
<evidence type="ECO:0000313" key="3">
    <source>
        <dbReference type="Ensembl" id="ENSGACP00000044154.1"/>
    </source>
</evidence>
<dbReference type="Gene3D" id="3.30.1640.10">
    <property type="entry name" value="mini-chromosome maintenance (MCM) complex, chain A, domain 1"/>
    <property type="match status" value="1"/>
</dbReference>
<reference evidence="3" key="2">
    <citation type="submission" date="2025-08" db="UniProtKB">
        <authorList>
            <consortium name="Ensembl"/>
        </authorList>
    </citation>
    <scope>IDENTIFICATION</scope>
</reference>
<accession>A0AAQ4PZ40</accession>
<reference evidence="3 4" key="1">
    <citation type="journal article" date="2021" name="G3 (Bethesda)">
        <title>Improved contiguity of the threespine stickleback genome using long-read sequencing.</title>
        <authorList>
            <person name="Nath S."/>
            <person name="Shaw D.E."/>
            <person name="White M.A."/>
        </authorList>
    </citation>
    <scope>NUCLEOTIDE SEQUENCE [LARGE SCALE GENOMIC DNA]</scope>
    <source>
        <strain evidence="3 4">Lake Benthic</strain>
    </source>
</reference>
<protein>
    <recommendedName>
        <fullName evidence="2">MCM N-terminal domain-containing protein</fullName>
    </recommendedName>
</protein>
<dbReference type="FunFam" id="3.30.1640.10:FF:000007">
    <property type="entry name" value="DNA replication licensing factor MCM7"/>
    <property type="match status" value="1"/>
</dbReference>
<dbReference type="InterPro" id="IPR027925">
    <property type="entry name" value="MCM_N"/>
</dbReference>
<dbReference type="InterPro" id="IPR012340">
    <property type="entry name" value="NA-bd_OB-fold"/>
</dbReference>
<proteinExistence type="predicted"/>
<dbReference type="Proteomes" id="UP000007635">
    <property type="component" value="Chromosome IV"/>
</dbReference>
<dbReference type="SUPFAM" id="SSF50249">
    <property type="entry name" value="Nucleic acid-binding proteins"/>
    <property type="match status" value="1"/>
</dbReference>
<evidence type="ECO:0000259" key="2">
    <source>
        <dbReference type="Pfam" id="PF14551"/>
    </source>
</evidence>
<name>A0AAQ4PZ40_GASAC</name>
<reference evidence="3" key="3">
    <citation type="submission" date="2025-09" db="UniProtKB">
        <authorList>
            <consortium name="Ensembl"/>
        </authorList>
    </citation>
    <scope>IDENTIFICATION</scope>
</reference>
<dbReference type="GeneTree" id="ENSGT01150000286966"/>
<evidence type="ECO:0000256" key="1">
    <source>
        <dbReference type="SAM" id="MobiDB-lite"/>
    </source>
</evidence>
<dbReference type="AlphaFoldDB" id="A0AAQ4PZ40"/>
<organism evidence="3 4">
    <name type="scientific">Gasterosteus aculeatus aculeatus</name>
    <name type="common">three-spined stickleback</name>
    <dbReference type="NCBI Taxonomy" id="481459"/>
    <lineage>
        <taxon>Eukaryota</taxon>
        <taxon>Metazoa</taxon>
        <taxon>Chordata</taxon>
        <taxon>Craniata</taxon>
        <taxon>Vertebrata</taxon>
        <taxon>Euteleostomi</taxon>
        <taxon>Actinopterygii</taxon>
        <taxon>Neopterygii</taxon>
        <taxon>Teleostei</taxon>
        <taxon>Neoteleostei</taxon>
        <taxon>Acanthomorphata</taxon>
        <taxon>Eupercaria</taxon>
        <taxon>Perciformes</taxon>
        <taxon>Cottioidei</taxon>
        <taxon>Gasterosteales</taxon>
        <taxon>Gasterosteidae</taxon>
        <taxon>Gasterosteus</taxon>
    </lineage>
</organism>